<dbReference type="EMBL" id="JAVIJP010000032">
    <property type="protein sequence ID" value="KAL3631430.1"/>
    <property type="molecule type" value="Genomic_DNA"/>
</dbReference>
<dbReference type="CDD" id="cd06257">
    <property type="entry name" value="DnaJ"/>
    <property type="match status" value="1"/>
</dbReference>
<dbReference type="PRINTS" id="PR00625">
    <property type="entry name" value="JDOMAIN"/>
</dbReference>
<keyword evidence="5" id="KW-1185">Reference proteome</keyword>
<reference evidence="5" key="1">
    <citation type="journal article" date="2024" name="IScience">
        <title>Strigolactones Initiate the Formation of Haustorium-like Structures in Castilleja.</title>
        <authorList>
            <person name="Buerger M."/>
            <person name="Peterson D."/>
            <person name="Chory J."/>
        </authorList>
    </citation>
    <scope>NUCLEOTIDE SEQUENCE [LARGE SCALE GENOMIC DNA]</scope>
</reference>
<accession>A0ABD3CNA3</accession>
<dbReference type="Gene3D" id="1.10.287.110">
    <property type="entry name" value="DnaJ domain"/>
    <property type="match status" value="1"/>
</dbReference>
<evidence type="ECO:0000259" key="3">
    <source>
        <dbReference type="PROSITE" id="PS50076"/>
    </source>
</evidence>
<name>A0ABD3CNA3_9LAMI</name>
<comment type="caution">
    <text evidence="4">The sequence shown here is derived from an EMBL/GenBank/DDBJ whole genome shotgun (WGS) entry which is preliminary data.</text>
</comment>
<dbReference type="InterPro" id="IPR036869">
    <property type="entry name" value="J_dom_sf"/>
</dbReference>
<dbReference type="SMART" id="SM00271">
    <property type="entry name" value="DnaJ"/>
    <property type="match status" value="1"/>
</dbReference>
<dbReference type="InterPro" id="IPR001623">
    <property type="entry name" value="DnaJ_domain"/>
</dbReference>
<protein>
    <recommendedName>
        <fullName evidence="3">J domain-containing protein</fullName>
    </recommendedName>
</protein>
<proteinExistence type="predicted"/>
<evidence type="ECO:0000256" key="1">
    <source>
        <dbReference type="SAM" id="Coils"/>
    </source>
</evidence>
<dbReference type="SUPFAM" id="SSF46565">
    <property type="entry name" value="Chaperone J-domain"/>
    <property type="match status" value="1"/>
</dbReference>
<dbReference type="PANTHER" id="PTHR45098:SF1">
    <property type="entry name" value="DNAJ DOMAIN CONTAINING PROTEIN, EXPRESSED"/>
    <property type="match status" value="1"/>
</dbReference>
<evidence type="ECO:0000256" key="2">
    <source>
        <dbReference type="SAM" id="MobiDB-lite"/>
    </source>
</evidence>
<sequence>MDMHYVVLGFRSGAAAAGLSEQDISKAYRLMALELHPDKRRDDPDAHAKFLQLKQSYEILKTAAKGKGSRKKKPDDDQYNSNSDSKRRRMMSDLEKRERFAAVDPIMKAAAAAQEEEKIARQLKADISRIRATIKKRRTGTSSIPFDYKEVKKVLKPLVIPNPIGASRFQSFEDIVLEKLMKKASRC</sequence>
<keyword evidence="1" id="KW-0175">Coiled coil</keyword>
<gene>
    <name evidence="4" type="ORF">CASFOL_024414</name>
</gene>
<feature type="coiled-coil region" evidence="1">
    <location>
        <begin position="106"/>
        <end position="133"/>
    </location>
</feature>
<evidence type="ECO:0000313" key="4">
    <source>
        <dbReference type="EMBL" id="KAL3631430.1"/>
    </source>
</evidence>
<dbReference type="Proteomes" id="UP001632038">
    <property type="component" value="Unassembled WGS sequence"/>
</dbReference>
<feature type="domain" description="J" evidence="3">
    <location>
        <begin position="3"/>
        <end position="80"/>
    </location>
</feature>
<evidence type="ECO:0000313" key="5">
    <source>
        <dbReference type="Proteomes" id="UP001632038"/>
    </source>
</evidence>
<feature type="region of interest" description="Disordered" evidence="2">
    <location>
        <begin position="64"/>
        <end position="92"/>
    </location>
</feature>
<dbReference type="PANTHER" id="PTHR45098">
    <property type="entry name" value="DNAJ DOMAIN CONTAINING PROTEIN, EXPRESSED"/>
    <property type="match status" value="1"/>
</dbReference>
<dbReference type="PROSITE" id="PS50076">
    <property type="entry name" value="DNAJ_2"/>
    <property type="match status" value="1"/>
</dbReference>
<organism evidence="4 5">
    <name type="scientific">Castilleja foliolosa</name>
    <dbReference type="NCBI Taxonomy" id="1961234"/>
    <lineage>
        <taxon>Eukaryota</taxon>
        <taxon>Viridiplantae</taxon>
        <taxon>Streptophyta</taxon>
        <taxon>Embryophyta</taxon>
        <taxon>Tracheophyta</taxon>
        <taxon>Spermatophyta</taxon>
        <taxon>Magnoliopsida</taxon>
        <taxon>eudicotyledons</taxon>
        <taxon>Gunneridae</taxon>
        <taxon>Pentapetalae</taxon>
        <taxon>asterids</taxon>
        <taxon>lamiids</taxon>
        <taxon>Lamiales</taxon>
        <taxon>Orobanchaceae</taxon>
        <taxon>Pedicularideae</taxon>
        <taxon>Castillejinae</taxon>
        <taxon>Castilleja</taxon>
    </lineage>
</organism>
<dbReference type="AlphaFoldDB" id="A0ABD3CNA3"/>
<dbReference type="Pfam" id="PF00226">
    <property type="entry name" value="DnaJ"/>
    <property type="match status" value="1"/>
</dbReference>